<dbReference type="AlphaFoldDB" id="A0A258DDM3"/>
<sequence>MRKFIMSLTTVATLSLAAVPVLGLTQAANAGEREPTVTISVADLDLSNPAQASVFKARVQQAGETICRAKLRNNSLDMAFGQCVSEVHRDAARQLSTSQRQALSFAQRAKSVEFAAK</sequence>
<evidence type="ECO:0000313" key="3">
    <source>
        <dbReference type="Proteomes" id="UP000215616"/>
    </source>
</evidence>
<dbReference type="EMBL" id="NCDQ01000025">
    <property type="protein sequence ID" value="OYX05706.1"/>
    <property type="molecule type" value="Genomic_DNA"/>
</dbReference>
<dbReference type="Proteomes" id="UP000215616">
    <property type="component" value="Unassembled WGS sequence"/>
</dbReference>
<reference evidence="2 3" key="1">
    <citation type="submission" date="2017-03" db="EMBL/GenBank/DDBJ databases">
        <title>Lifting the veil on microbial sulfur biogeochemistry in mining wastewaters.</title>
        <authorList>
            <person name="Kantor R.S."/>
            <person name="Colenbrander Nelson T."/>
            <person name="Marshall S."/>
            <person name="Bennett D."/>
            <person name="Apte S."/>
            <person name="Camacho D."/>
            <person name="Thomas B.C."/>
            <person name="Warren L.A."/>
            <person name="Banfield J.F."/>
        </authorList>
    </citation>
    <scope>NUCLEOTIDE SEQUENCE [LARGE SCALE GENOMIC DNA]</scope>
    <source>
        <strain evidence="2">32-67-7</strain>
    </source>
</reference>
<dbReference type="InterPro" id="IPR030972">
    <property type="entry name" value="UrcA_uranyl"/>
</dbReference>
<organism evidence="2 3">
    <name type="scientific">Caulobacter vibrioides</name>
    <name type="common">Caulobacter crescentus</name>
    <dbReference type="NCBI Taxonomy" id="155892"/>
    <lineage>
        <taxon>Bacteria</taxon>
        <taxon>Pseudomonadati</taxon>
        <taxon>Pseudomonadota</taxon>
        <taxon>Alphaproteobacteria</taxon>
        <taxon>Caulobacterales</taxon>
        <taxon>Caulobacteraceae</taxon>
        <taxon>Caulobacter</taxon>
    </lineage>
</organism>
<evidence type="ECO:0000313" key="2">
    <source>
        <dbReference type="EMBL" id="OYX05706.1"/>
    </source>
</evidence>
<name>A0A258DDM3_CAUVI</name>
<evidence type="ECO:0000256" key="1">
    <source>
        <dbReference type="SAM" id="SignalP"/>
    </source>
</evidence>
<feature type="chain" id="PRO_5012491582" evidence="1">
    <location>
        <begin position="31"/>
        <end position="117"/>
    </location>
</feature>
<accession>A0A258DDM3</accession>
<protein>
    <submittedName>
        <fullName evidence="2">UrcA family protein</fullName>
    </submittedName>
</protein>
<keyword evidence="1" id="KW-0732">Signal</keyword>
<gene>
    <name evidence="2" type="ORF">B7Z12_02820</name>
</gene>
<comment type="caution">
    <text evidence="2">The sequence shown here is derived from an EMBL/GenBank/DDBJ whole genome shotgun (WGS) entry which is preliminary data.</text>
</comment>
<feature type="signal peptide" evidence="1">
    <location>
        <begin position="1"/>
        <end position="30"/>
    </location>
</feature>
<dbReference type="NCBIfam" id="TIGR04433">
    <property type="entry name" value="UrcA_uranyl"/>
    <property type="match status" value="1"/>
</dbReference>
<proteinExistence type="predicted"/>